<evidence type="ECO:0000256" key="1">
    <source>
        <dbReference type="SAM" id="Phobius"/>
    </source>
</evidence>
<comment type="caution">
    <text evidence="2">The sequence shown here is derived from an EMBL/GenBank/DDBJ whole genome shotgun (WGS) entry which is preliminary data.</text>
</comment>
<proteinExistence type="predicted"/>
<keyword evidence="2" id="KW-0648">Protein biosynthesis</keyword>
<evidence type="ECO:0000313" key="3">
    <source>
        <dbReference type="Proteomes" id="UP000198287"/>
    </source>
</evidence>
<keyword evidence="1" id="KW-0812">Transmembrane</keyword>
<feature type="transmembrane region" description="Helical" evidence="1">
    <location>
        <begin position="106"/>
        <end position="126"/>
    </location>
</feature>
<dbReference type="AlphaFoldDB" id="A0A226E1G7"/>
<keyword evidence="3" id="KW-1185">Reference proteome</keyword>
<dbReference type="Proteomes" id="UP000198287">
    <property type="component" value="Unassembled WGS sequence"/>
</dbReference>
<reference evidence="2 3" key="1">
    <citation type="submission" date="2015-12" db="EMBL/GenBank/DDBJ databases">
        <title>The genome of Folsomia candida.</title>
        <authorList>
            <person name="Faddeeva A."/>
            <person name="Derks M.F."/>
            <person name="Anvar Y."/>
            <person name="Smit S."/>
            <person name="Van Straalen N."/>
            <person name="Roelofs D."/>
        </authorList>
    </citation>
    <scope>NUCLEOTIDE SEQUENCE [LARGE SCALE GENOMIC DNA]</scope>
    <source>
        <strain evidence="2 3">VU population</strain>
        <tissue evidence="2">Whole body</tissue>
    </source>
</reference>
<feature type="transmembrane region" description="Helical" evidence="1">
    <location>
        <begin position="132"/>
        <end position="154"/>
    </location>
</feature>
<dbReference type="GO" id="GO:0003746">
    <property type="term" value="F:translation elongation factor activity"/>
    <property type="evidence" value="ECO:0007669"/>
    <property type="project" value="UniProtKB-KW"/>
</dbReference>
<protein>
    <submittedName>
        <fullName evidence="2">Transcription elongation factor SPT4</fullName>
    </submittedName>
</protein>
<keyword evidence="1" id="KW-1133">Transmembrane helix</keyword>
<accession>A0A226E1G7</accession>
<feature type="transmembrane region" description="Helical" evidence="1">
    <location>
        <begin position="71"/>
        <end position="94"/>
    </location>
</feature>
<feature type="transmembrane region" description="Helical" evidence="1">
    <location>
        <begin position="24"/>
        <end position="45"/>
    </location>
</feature>
<sequence>MCQLCSSNNSPCIAGISLKTGAKLMALILIMKDFFGLALQAGTILKDWDKAWDQYTNLDDDDNDKGITLWFLYYGGGFLVTVLDVGMAVTLYRGASKGLVSSCRHWCWYGAVVLICCTAILIDSLLTDMNATVLWMGTVCFVLYGYTLLISGGLKDDLKAEKEDAARIQFEQRMEGYLDGNVVMSSEAGRGLLGGYVNPV</sequence>
<gene>
    <name evidence="2" type="ORF">Fcan01_14454</name>
</gene>
<keyword evidence="2" id="KW-0251">Elongation factor</keyword>
<dbReference type="EMBL" id="LNIX01000008">
    <property type="protein sequence ID" value="OXA51128.1"/>
    <property type="molecule type" value="Genomic_DNA"/>
</dbReference>
<name>A0A226E1G7_FOLCA</name>
<evidence type="ECO:0000313" key="2">
    <source>
        <dbReference type="EMBL" id="OXA51128.1"/>
    </source>
</evidence>
<organism evidence="2 3">
    <name type="scientific">Folsomia candida</name>
    <name type="common">Springtail</name>
    <dbReference type="NCBI Taxonomy" id="158441"/>
    <lineage>
        <taxon>Eukaryota</taxon>
        <taxon>Metazoa</taxon>
        <taxon>Ecdysozoa</taxon>
        <taxon>Arthropoda</taxon>
        <taxon>Hexapoda</taxon>
        <taxon>Collembola</taxon>
        <taxon>Entomobryomorpha</taxon>
        <taxon>Isotomoidea</taxon>
        <taxon>Isotomidae</taxon>
        <taxon>Proisotominae</taxon>
        <taxon>Folsomia</taxon>
    </lineage>
</organism>
<keyword evidence="1" id="KW-0472">Membrane</keyword>